<keyword evidence="2" id="KW-1185">Reference proteome</keyword>
<dbReference type="AlphaFoldDB" id="Q88G58"/>
<name>Q88G58_PSEPK</name>
<dbReference type="KEGG" id="ppu:PP_3867"/>
<reference evidence="1 2" key="1">
    <citation type="journal article" date="2002" name="Environ. Microbiol.">
        <title>Complete genome sequence and comparative analysis of the metabolically versatile Pseudomonas putida KT2440.</title>
        <authorList>
            <person name="Nelson K.E."/>
            <person name="Weinel C."/>
            <person name="Paulsen I.T."/>
            <person name="Dodson R.J."/>
            <person name="Hilbert H."/>
            <person name="Martins dos Santos V.A."/>
            <person name="Fouts D.E."/>
            <person name="Gill S.R."/>
            <person name="Pop M."/>
            <person name="Holmes M."/>
            <person name="Brinkac L."/>
            <person name="Beanan M."/>
            <person name="DeBoy R.T."/>
            <person name="Daugherty S."/>
            <person name="Kolonay J."/>
            <person name="Madupu R."/>
            <person name="Nelson W."/>
            <person name="White O."/>
            <person name="Peterson J."/>
            <person name="Khouri H."/>
            <person name="Hance I."/>
            <person name="Chris Lee P."/>
            <person name="Holtzapple E."/>
            <person name="Scanlan D."/>
            <person name="Tran K."/>
            <person name="Moazzez A."/>
            <person name="Utterback T."/>
            <person name="Rizzo M."/>
            <person name="Lee K."/>
            <person name="Kosack D."/>
            <person name="Moestl D."/>
            <person name="Wedler H."/>
            <person name="Lauber J."/>
            <person name="Stjepandic D."/>
            <person name="Hoheisel J."/>
            <person name="Straetz M."/>
            <person name="Heim S."/>
            <person name="Kiewitz C."/>
            <person name="Eisen J.A."/>
            <person name="Timmis K.N."/>
            <person name="Dusterhoft A."/>
            <person name="Tummler B."/>
            <person name="Fraser C.M."/>
        </authorList>
    </citation>
    <scope>NUCLEOTIDE SEQUENCE [LARGE SCALE GENOMIC DNA]</scope>
    <source>
        <strain evidence="2">ATCC 47054 / DSM 6125 / CFBP 8728 / NCIMB 11950 / KT2440</strain>
    </source>
</reference>
<dbReference type="BioCyc" id="PPUT160488:G1G01-4130-MONOMER"/>
<dbReference type="Pfam" id="PF10618">
    <property type="entry name" value="Tail_tube"/>
    <property type="match status" value="1"/>
</dbReference>
<evidence type="ECO:0000313" key="2">
    <source>
        <dbReference type="Proteomes" id="UP000000556"/>
    </source>
</evidence>
<gene>
    <name evidence="1" type="ordered locus">PP_3867</name>
</gene>
<protein>
    <submittedName>
        <fullName evidence="1">Phage tail tube protein</fullName>
    </submittedName>
</protein>
<dbReference type="STRING" id="160488.PP_3867"/>
<dbReference type="EMBL" id="AE015451">
    <property type="protein sequence ID" value="AAN69461.1"/>
    <property type="molecule type" value="Genomic_DNA"/>
</dbReference>
<dbReference type="PhylomeDB" id="Q88G58"/>
<reference evidence="1 2" key="2">
    <citation type="journal article" date="2016" name="Environ. Microbiol.">
        <title>The revisited genome of Pseudomonas putida KT2440 enlightens its value as a robust metabolic chassis.</title>
        <authorList>
            <person name="Belda E."/>
            <person name="van Heck R.G."/>
            <person name="Lopez-Sanchez M.J."/>
            <person name="Cruveiller S."/>
            <person name="Barbe V."/>
            <person name="Fraser C."/>
            <person name="Klenk H.P."/>
            <person name="Petersen J."/>
            <person name="Morgat A."/>
            <person name="Nikel P.I."/>
            <person name="Vallenet D."/>
            <person name="Rouy Z."/>
            <person name="Sekowska A."/>
            <person name="Martins Dos Santos V.A."/>
            <person name="de Lorenzo V."/>
            <person name="Danchin A."/>
            <person name="Medigue C."/>
        </authorList>
    </citation>
    <scope>NUCLEOTIDE SEQUENCE [LARGE SCALE GENOMIC DNA]</scope>
    <source>
        <strain evidence="2">ATCC 47054 / DSM 6125 / CFBP 8728 / NCIMB 11950 / KT2440</strain>
    </source>
</reference>
<dbReference type="OrthoDB" id="8688567at2"/>
<evidence type="ECO:0000313" key="1">
    <source>
        <dbReference type="EMBL" id="AAN69461.1"/>
    </source>
</evidence>
<proteinExistence type="predicted"/>
<dbReference type="eggNOG" id="ENOG5033031">
    <property type="taxonomic scope" value="Bacteria"/>
</dbReference>
<sequence>MPMGKKVAGTVFIKADGAQFTVTGGVECPLSDVKRESIAPGFFKEEDRVPYVQATVVDDPDLPIAQITGATDATITAELGNGRIYVLSGAYLVDEPAAKGDDGTIDLKWEGTKGVWQ</sequence>
<dbReference type="InterPro" id="IPR019596">
    <property type="entry name" value="Phage_Mu_GpM_tail_tub"/>
</dbReference>
<organism evidence="1 2">
    <name type="scientific">Pseudomonas putida (strain ATCC 47054 / DSM 6125 / CFBP 8728 / NCIMB 11950 / KT2440)</name>
    <dbReference type="NCBI Taxonomy" id="160488"/>
    <lineage>
        <taxon>Bacteria</taxon>
        <taxon>Pseudomonadati</taxon>
        <taxon>Pseudomonadota</taxon>
        <taxon>Gammaproteobacteria</taxon>
        <taxon>Pseudomonadales</taxon>
        <taxon>Pseudomonadaceae</taxon>
        <taxon>Pseudomonas</taxon>
    </lineage>
</organism>
<dbReference type="PATRIC" id="fig|160488.4.peg.4126"/>
<accession>Q88G58</accession>
<dbReference type="PaxDb" id="160488-PP_3867"/>
<dbReference type="HOGENOM" id="CLU_138559_1_0_6"/>
<dbReference type="Proteomes" id="UP000000556">
    <property type="component" value="Chromosome"/>
</dbReference>